<sequence length="486" mass="51921">MDYPKSVPSVGLVSGKFVDENPATGTPGSLIPAKWGNSVTQEILNAMAAGGELPDETRTDQLASAITQIGSQVRQAYRGAGFGYTASEILLPGVAGHWHRINVAGITLTLPSKANVTVGKSVTFHNASTGAATIKASGAEVISLFGSGSNTLQLNAAEWVELVFNTDAIYITKRGKITEVVGVDSQRVFSFNADTAFTKEQMELLLLDAAGDNRAFTLPSSNAALGVRDVIVRRIDNSGNRLTVNAAAGEKIRFHTHLNAAGYSFLVLMGAGDWWRLRSDGAGSWWPVGRYDNTPLGRPVFETTTLFSPGGYGALNGALLNRAEWPWLWDHAQKSGMVYTEAARSGKEGGWTIGDGALTFRGPEGRGEFLRVLDESRGVDTSRVAGSWQDGTWLRTMSQEWSGSDIETGTYLLGNGHAQSDGRLNSTGPGGLLPPGALVPAGGSAYLPETTDNGVTGTVLRDQQPMNNWIRFRSRNMAYPGRIKLI</sequence>
<accession>A0A0N0G1H5</accession>
<dbReference type="AlphaFoldDB" id="A0A0N0G1H5"/>
<dbReference type="RefSeq" id="WP_054069689.1">
    <property type="nucleotide sequence ID" value="NZ_JAEVFP010000076.1"/>
</dbReference>
<dbReference type="EMBL" id="RBUQ01000181">
    <property type="protein sequence ID" value="RMV36179.1"/>
    <property type="molecule type" value="Genomic_DNA"/>
</dbReference>
<organism evidence="1 2">
    <name type="scientific">Pseudomonas syringae pv. maculicola</name>
    <dbReference type="NCBI Taxonomy" id="59511"/>
    <lineage>
        <taxon>Bacteria</taxon>
        <taxon>Pseudomonadati</taxon>
        <taxon>Pseudomonadota</taxon>
        <taxon>Gammaproteobacteria</taxon>
        <taxon>Pseudomonadales</taxon>
        <taxon>Pseudomonadaceae</taxon>
        <taxon>Pseudomonas</taxon>
    </lineage>
</organism>
<gene>
    <name evidence="1" type="ORF">ALP13_01611</name>
</gene>
<protein>
    <recommendedName>
        <fullName evidence="3">Phage tail protein</fullName>
    </recommendedName>
</protein>
<evidence type="ECO:0000313" key="2">
    <source>
        <dbReference type="Proteomes" id="UP000271631"/>
    </source>
</evidence>
<name>A0A0N0G1H5_PSEYM</name>
<proteinExistence type="predicted"/>
<comment type="caution">
    <text evidence="1">The sequence shown here is derived from an EMBL/GenBank/DDBJ whole genome shotgun (WGS) entry which is preliminary data.</text>
</comment>
<reference evidence="1 2" key="1">
    <citation type="submission" date="2018-08" db="EMBL/GenBank/DDBJ databases">
        <title>Recombination of ecologically and evolutionarily significant loci maintains genetic cohesion in the Pseudomonas syringae species complex.</title>
        <authorList>
            <person name="Dillon M."/>
            <person name="Thakur S."/>
            <person name="Almeida R.N.D."/>
            <person name="Weir B.S."/>
            <person name="Guttman D.S."/>
        </authorList>
    </citation>
    <scope>NUCLEOTIDE SEQUENCE [LARGE SCALE GENOMIC DNA]</scope>
    <source>
        <strain evidence="1 2">ICMP 11281</strain>
    </source>
</reference>
<dbReference type="Proteomes" id="UP000271631">
    <property type="component" value="Unassembled WGS sequence"/>
</dbReference>
<evidence type="ECO:0000313" key="1">
    <source>
        <dbReference type="EMBL" id="RMV36179.1"/>
    </source>
</evidence>
<evidence type="ECO:0008006" key="3">
    <source>
        <dbReference type="Google" id="ProtNLM"/>
    </source>
</evidence>
<dbReference type="SUPFAM" id="SSF88874">
    <property type="entry name" value="Receptor-binding domain of short tail fibre protein gp12"/>
    <property type="match status" value="1"/>
</dbReference>